<evidence type="ECO:0000259" key="18">
    <source>
        <dbReference type="PROSITE" id="PS50011"/>
    </source>
</evidence>
<proteinExistence type="predicted"/>
<keyword evidence="20" id="KW-1185">Reference proteome</keyword>
<feature type="region of interest" description="Disordered" evidence="16">
    <location>
        <begin position="192"/>
        <end position="215"/>
    </location>
</feature>
<feature type="region of interest" description="Disordered" evidence="16">
    <location>
        <begin position="433"/>
        <end position="452"/>
    </location>
</feature>
<dbReference type="InterPro" id="IPR000719">
    <property type="entry name" value="Prot_kinase_dom"/>
</dbReference>
<keyword evidence="4 17" id="KW-0812">Transmembrane</keyword>
<evidence type="ECO:0000256" key="1">
    <source>
        <dbReference type="ARBA" id="ARBA00004479"/>
    </source>
</evidence>
<organism evidence="19 20">
    <name type="scientific">Baryphthengus martii</name>
    <name type="common">Rufous motmot</name>
    <dbReference type="NCBI Taxonomy" id="176943"/>
    <lineage>
        <taxon>Eukaryota</taxon>
        <taxon>Metazoa</taxon>
        <taxon>Chordata</taxon>
        <taxon>Craniata</taxon>
        <taxon>Vertebrata</taxon>
        <taxon>Euteleostomi</taxon>
        <taxon>Archelosauria</taxon>
        <taxon>Archosauria</taxon>
        <taxon>Dinosauria</taxon>
        <taxon>Saurischia</taxon>
        <taxon>Theropoda</taxon>
        <taxon>Coelurosauria</taxon>
        <taxon>Aves</taxon>
        <taxon>Neognathae</taxon>
        <taxon>Neoaves</taxon>
        <taxon>Telluraves</taxon>
        <taxon>Coraciimorphae</taxon>
        <taxon>Coraciiformes</taxon>
        <taxon>Momotidae</taxon>
        <taxon>Baryphthengus</taxon>
    </lineage>
</organism>
<evidence type="ECO:0000313" key="20">
    <source>
        <dbReference type="Proteomes" id="UP000578343"/>
    </source>
</evidence>
<comment type="subcellular location">
    <subcellularLocation>
        <location evidence="1">Membrane</location>
        <topology evidence="1">Single-pass type I membrane protein</topology>
    </subcellularLocation>
</comment>
<keyword evidence="13" id="KW-0675">Receptor</keyword>
<reference evidence="19 20" key="1">
    <citation type="submission" date="2019-09" db="EMBL/GenBank/DDBJ databases">
        <title>Bird 10,000 Genomes (B10K) Project - Family phase.</title>
        <authorList>
            <person name="Zhang G."/>
        </authorList>
    </citation>
    <scope>NUCLEOTIDE SEQUENCE [LARGE SCALE GENOMIC DNA]</scope>
    <source>
        <strain evidence="19">B10K-DU-001-21</strain>
        <tissue evidence="19">Muscle</tissue>
    </source>
</reference>
<dbReference type="GO" id="GO:0005518">
    <property type="term" value="F:collagen binding"/>
    <property type="evidence" value="ECO:0007669"/>
    <property type="project" value="TreeGrafter"/>
</dbReference>
<dbReference type="Gene3D" id="2.60.120.1190">
    <property type="match status" value="1"/>
</dbReference>
<evidence type="ECO:0000256" key="13">
    <source>
        <dbReference type="ARBA" id="ARBA00023170"/>
    </source>
</evidence>
<dbReference type="Pfam" id="PF07714">
    <property type="entry name" value="PK_Tyr_Ser-Thr"/>
    <property type="match status" value="1"/>
</dbReference>
<feature type="transmembrane region" description="Helical" evidence="17">
    <location>
        <begin position="142"/>
        <end position="163"/>
    </location>
</feature>
<dbReference type="InterPro" id="IPR050122">
    <property type="entry name" value="RTK"/>
</dbReference>
<keyword evidence="9 17" id="KW-1133">Transmembrane helix</keyword>
<dbReference type="OrthoDB" id="6071166at2759"/>
<feature type="non-terminal residue" evidence="19">
    <location>
        <position position="1"/>
    </location>
</feature>
<dbReference type="GO" id="GO:0043235">
    <property type="term" value="C:receptor complex"/>
    <property type="evidence" value="ECO:0007669"/>
    <property type="project" value="TreeGrafter"/>
</dbReference>
<dbReference type="Pfam" id="PF21114">
    <property type="entry name" value="DDR1-2_DS-like"/>
    <property type="match status" value="1"/>
</dbReference>
<evidence type="ECO:0000256" key="16">
    <source>
        <dbReference type="SAM" id="MobiDB-lite"/>
    </source>
</evidence>
<dbReference type="FunFam" id="3.30.200.20:FF:000082">
    <property type="entry name" value="Epithelial discoidin domain-containing receptor 1"/>
    <property type="match status" value="1"/>
</dbReference>
<dbReference type="GO" id="GO:0051897">
    <property type="term" value="P:positive regulation of phosphatidylinositol 3-kinase/protein kinase B signal transduction"/>
    <property type="evidence" value="ECO:0007669"/>
    <property type="project" value="TreeGrafter"/>
</dbReference>
<keyword evidence="3" id="KW-0808">Transferase</keyword>
<dbReference type="Gene3D" id="3.30.200.20">
    <property type="entry name" value="Phosphorylase Kinase, domain 1"/>
    <property type="match status" value="1"/>
</dbReference>
<dbReference type="InterPro" id="IPR008266">
    <property type="entry name" value="Tyr_kinase_AS"/>
</dbReference>
<dbReference type="EC" id="2.7.10.1" evidence="2"/>
<evidence type="ECO:0000256" key="12">
    <source>
        <dbReference type="ARBA" id="ARBA00023157"/>
    </source>
</evidence>
<evidence type="ECO:0000256" key="2">
    <source>
        <dbReference type="ARBA" id="ARBA00011902"/>
    </source>
</evidence>
<keyword evidence="12" id="KW-1015">Disulfide bond</keyword>
<dbReference type="PANTHER" id="PTHR24416:SF295">
    <property type="entry name" value="DISCOIDIN DOMAIN-CONTAINING RECEPTOR 2"/>
    <property type="match status" value="1"/>
</dbReference>
<evidence type="ECO:0000313" key="19">
    <source>
        <dbReference type="EMBL" id="NXG80887.1"/>
    </source>
</evidence>
<dbReference type="SUPFAM" id="SSF56112">
    <property type="entry name" value="Protein kinase-like (PK-like)"/>
    <property type="match status" value="1"/>
</dbReference>
<protein>
    <recommendedName>
        <fullName evidence="2">receptor protein-tyrosine kinase</fullName>
        <ecNumber evidence="2">2.7.10.1</ecNumber>
    </recommendedName>
</protein>
<evidence type="ECO:0000256" key="11">
    <source>
        <dbReference type="ARBA" id="ARBA00023137"/>
    </source>
</evidence>
<dbReference type="FunFam" id="1.10.510.10:FF:000053">
    <property type="entry name" value="Epithelial discoidin domain-containing receptor 1"/>
    <property type="match status" value="1"/>
</dbReference>
<evidence type="ECO:0000256" key="15">
    <source>
        <dbReference type="ARBA" id="ARBA00051243"/>
    </source>
</evidence>
<feature type="domain" description="Protein kinase" evidence="18">
    <location>
        <begin position="326"/>
        <end position="627"/>
    </location>
</feature>
<comment type="caution">
    <text evidence="19">The sequence shown here is derived from an EMBL/GenBank/DDBJ whole genome shotgun (WGS) entry which is preliminary data.</text>
</comment>
<dbReference type="GO" id="GO:0005524">
    <property type="term" value="F:ATP binding"/>
    <property type="evidence" value="ECO:0007669"/>
    <property type="project" value="UniProtKB-KW"/>
</dbReference>
<dbReference type="Proteomes" id="UP000578343">
    <property type="component" value="Unassembled WGS sequence"/>
</dbReference>
<evidence type="ECO:0000256" key="9">
    <source>
        <dbReference type="ARBA" id="ARBA00022989"/>
    </source>
</evidence>
<keyword evidence="6" id="KW-0547">Nucleotide-binding</keyword>
<gene>
    <name evidence="19" type="primary">Ddr2_1</name>
    <name evidence="19" type="ORF">BARMAR_R00178</name>
</gene>
<evidence type="ECO:0000256" key="6">
    <source>
        <dbReference type="ARBA" id="ARBA00022741"/>
    </source>
</evidence>
<feature type="compositionally biased region" description="Low complexity" evidence="16">
    <location>
        <begin position="192"/>
        <end position="209"/>
    </location>
</feature>
<keyword evidence="11" id="KW-0829">Tyrosine-protein kinase</keyword>
<dbReference type="InterPro" id="IPR011009">
    <property type="entry name" value="Kinase-like_dom_sf"/>
</dbReference>
<dbReference type="PANTHER" id="PTHR24416">
    <property type="entry name" value="TYROSINE-PROTEIN KINASE RECEPTOR"/>
    <property type="match status" value="1"/>
</dbReference>
<evidence type="ECO:0000256" key="10">
    <source>
        <dbReference type="ARBA" id="ARBA00023136"/>
    </source>
</evidence>
<dbReference type="SMART" id="SM00219">
    <property type="entry name" value="TyrKc"/>
    <property type="match status" value="1"/>
</dbReference>
<dbReference type="PROSITE" id="PS00109">
    <property type="entry name" value="PROTEIN_KINASE_TYR"/>
    <property type="match status" value="1"/>
</dbReference>
<feature type="non-terminal residue" evidence="19">
    <location>
        <position position="631"/>
    </location>
</feature>
<dbReference type="GO" id="GO:0038062">
    <property type="term" value="F:protein tyrosine kinase collagen receptor activity"/>
    <property type="evidence" value="ECO:0007669"/>
    <property type="project" value="TreeGrafter"/>
</dbReference>
<dbReference type="PROSITE" id="PS50011">
    <property type="entry name" value="PROTEIN_KINASE_DOM"/>
    <property type="match status" value="1"/>
</dbReference>
<sequence>PGYDYVGWRNESTAGGYVEITFEFDRIRNFTAMKVHCNNMFAKGVKIFKEVQCYFRSDTSEWEPSAVSSVLVLDDVNPSARFVTVPLFHRMASAIKCQYYFADSWMMFSEITFQSGLSLTGSYCPLLPLDPTLKVDDSNTRILIGCLVAIIFILVAIIVIILWRQFWQKMLEKASRRMLDDEMTVSLSLPSESSMFNHNRSSSSSEQDSPQGRRTRVRAELPMYHLWSPLQPPLPSPVEDWSVSRHWGAEGAGQVTHSRAVPPLGCSNPVKPSQAGIPEGVPHYAEADIVNLQGVTGGNTYSVPALTMDLLSGKDVPVEEFPRKLLTFKEKLGEGQFGEVHLCEVEGMEKFTGKDVALEGLDTCSNCPMLVAVKMLRADANKNARNDFLKEIKIMSRLKDPNIIRLLAVCIMDDPLCMITEYMENGDLNQFLSRQHAGSPPADHAPTVSTSVSPCSPLPGSYSDLRFMATQIASGMKYLSSLNFVHRDLATRNCLVGQQYTIKIADFGMSRNLYSGDYYRIQGRAVLPIRWMSWESILLGKFTTASDVWAFGVTLWETFMLCREQPYSQLSDEQVIENTGEFFRDQGRQTYLPQPALCPDSVYKLMLSCWRRDTKDRPSFQDIHRLLQESA</sequence>
<comment type="catalytic activity">
    <reaction evidence="15">
        <text>L-tyrosyl-[protein] + ATP = O-phospho-L-tyrosyl-[protein] + ADP + H(+)</text>
        <dbReference type="Rhea" id="RHEA:10596"/>
        <dbReference type="Rhea" id="RHEA-COMP:10136"/>
        <dbReference type="Rhea" id="RHEA-COMP:20101"/>
        <dbReference type="ChEBI" id="CHEBI:15378"/>
        <dbReference type="ChEBI" id="CHEBI:30616"/>
        <dbReference type="ChEBI" id="CHEBI:46858"/>
        <dbReference type="ChEBI" id="CHEBI:61978"/>
        <dbReference type="ChEBI" id="CHEBI:456216"/>
        <dbReference type="EC" id="2.7.10.1"/>
    </reaction>
</comment>
<dbReference type="EMBL" id="VWZK01022059">
    <property type="protein sequence ID" value="NXG80887.1"/>
    <property type="molecule type" value="Genomic_DNA"/>
</dbReference>
<dbReference type="Gene3D" id="1.10.510.10">
    <property type="entry name" value="Transferase(Phosphotransferase) domain 1"/>
    <property type="match status" value="1"/>
</dbReference>
<dbReference type="GO" id="GO:0005886">
    <property type="term" value="C:plasma membrane"/>
    <property type="evidence" value="ECO:0007669"/>
    <property type="project" value="TreeGrafter"/>
</dbReference>
<evidence type="ECO:0000256" key="17">
    <source>
        <dbReference type="SAM" id="Phobius"/>
    </source>
</evidence>
<dbReference type="InterPro" id="IPR001245">
    <property type="entry name" value="Ser-Thr/Tyr_kinase_cat_dom"/>
</dbReference>
<keyword evidence="14" id="KW-0325">Glycoprotein</keyword>
<evidence type="ECO:0000256" key="8">
    <source>
        <dbReference type="ARBA" id="ARBA00022840"/>
    </source>
</evidence>
<evidence type="ECO:0000256" key="5">
    <source>
        <dbReference type="ARBA" id="ARBA00022729"/>
    </source>
</evidence>
<accession>A0A7K9EVQ2</accession>
<keyword evidence="8" id="KW-0067">ATP-binding</keyword>
<dbReference type="GO" id="GO:0010976">
    <property type="term" value="P:positive regulation of neuron projection development"/>
    <property type="evidence" value="ECO:0007669"/>
    <property type="project" value="TreeGrafter"/>
</dbReference>
<name>A0A7K9EVQ2_BARMA</name>
<keyword evidence="7" id="KW-0418">Kinase</keyword>
<evidence type="ECO:0000256" key="4">
    <source>
        <dbReference type="ARBA" id="ARBA00022692"/>
    </source>
</evidence>
<dbReference type="InterPro" id="IPR020635">
    <property type="entry name" value="Tyr_kinase_cat_dom"/>
</dbReference>
<dbReference type="AlphaFoldDB" id="A0A7K9EVQ2"/>
<evidence type="ECO:0000256" key="7">
    <source>
        <dbReference type="ARBA" id="ARBA00022777"/>
    </source>
</evidence>
<evidence type="ECO:0000256" key="3">
    <source>
        <dbReference type="ARBA" id="ARBA00022679"/>
    </source>
</evidence>
<dbReference type="PRINTS" id="PR00109">
    <property type="entry name" value="TYRKINASE"/>
</dbReference>
<dbReference type="PROSITE" id="PS00239">
    <property type="entry name" value="RECEPTOR_TYR_KIN_II"/>
    <property type="match status" value="1"/>
</dbReference>
<dbReference type="InterPro" id="IPR002011">
    <property type="entry name" value="Tyr_kinase_rcpt_2_CS"/>
</dbReference>
<dbReference type="InterPro" id="IPR048525">
    <property type="entry name" value="DDR1-2_DS-like"/>
</dbReference>
<keyword evidence="5" id="KW-0732">Signal</keyword>
<keyword evidence="10 17" id="KW-0472">Membrane</keyword>
<evidence type="ECO:0000256" key="14">
    <source>
        <dbReference type="ARBA" id="ARBA00023180"/>
    </source>
</evidence>